<dbReference type="Pfam" id="PF01494">
    <property type="entry name" value="FAD_binding_3"/>
    <property type="match status" value="1"/>
</dbReference>
<dbReference type="EC" id="1.14.13.-" evidence="6"/>
<evidence type="ECO:0000313" key="6">
    <source>
        <dbReference type="EMBL" id="CAM02858.1"/>
    </source>
</evidence>
<dbReference type="eggNOG" id="COG0654">
    <property type="taxonomic scope" value="Bacteria"/>
</dbReference>
<dbReference type="PANTHER" id="PTHR43004">
    <property type="entry name" value="TRK SYSTEM POTASSIUM UPTAKE PROTEIN"/>
    <property type="match status" value="1"/>
</dbReference>
<comment type="cofactor">
    <cofactor evidence="1">
        <name>FAD</name>
        <dbReference type="ChEBI" id="CHEBI:57692"/>
    </cofactor>
</comment>
<dbReference type="KEGG" id="sen:SACE_3584"/>
<evidence type="ECO:0000259" key="5">
    <source>
        <dbReference type="Pfam" id="PF01494"/>
    </source>
</evidence>
<dbReference type="PRINTS" id="PR00420">
    <property type="entry name" value="RNGMNOXGNASE"/>
</dbReference>
<feature type="compositionally biased region" description="Basic and acidic residues" evidence="4">
    <location>
        <begin position="630"/>
        <end position="639"/>
    </location>
</feature>
<organism evidence="6 7">
    <name type="scientific">Saccharopolyspora erythraea (strain ATCC 11635 / DSM 40517 / JCM 4748 / NBRC 13426 / NCIMB 8594 / NRRL 2338)</name>
    <dbReference type="NCBI Taxonomy" id="405948"/>
    <lineage>
        <taxon>Bacteria</taxon>
        <taxon>Bacillati</taxon>
        <taxon>Actinomycetota</taxon>
        <taxon>Actinomycetes</taxon>
        <taxon>Pseudonocardiales</taxon>
        <taxon>Pseudonocardiaceae</taxon>
        <taxon>Saccharopolyspora</taxon>
    </lineage>
</organism>
<dbReference type="EMBL" id="AM420293">
    <property type="protein sequence ID" value="CAM02858.1"/>
    <property type="molecule type" value="Genomic_DNA"/>
</dbReference>
<dbReference type="Gene3D" id="3.50.50.60">
    <property type="entry name" value="FAD/NAD(P)-binding domain"/>
    <property type="match status" value="2"/>
</dbReference>
<dbReference type="STRING" id="405948.SACE_3584"/>
<evidence type="ECO:0000256" key="1">
    <source>
        <dbReference type="ARBA" id="ARBA00001974"/>
    </source>
</evidence>
<accession>A4FFN3</accession>
<keyword evidence="6" id="KW-0560">Oxidoreductase</keyword>
<dbReference type="InterPro" id="IPR002938">
    <property type="entry name" value="FAD-bd"/>
</dbReference>
<evidence type="ECO:0000256" key="4">
    <source>
        <dbReference type="SAM" id="MobiDB-lite"/>
    </source>
</evidence>
<dbReference type="HOGENOM" id="CLU_338556_0_0_11"/>
<keyword evidence="3" id="KW-0274">FAD</keyword>
<dbReference type="SUPFAM" id="SSF51905">
    <property type="entry name" value="FAD/NAD(P)-binding domain"/>
    <property type="match status" value="1"/>
</dbReference>
<sequence>MIADVVIAGGGPNGLMLACELSLAGVRPVVLEALPEPSAEPKANGLLGQVVRMVDRRGLHERLSGSPEPPRPNSAYFMFAAMGLDLSLLEDSPIYALPVPQRRIVQVLDERSAELGVDVRRGHELVGLSQDDESVTAEVMGPDGRYELEGRYLVGADGAHSITRKRSGIGFPGVTYDRATRRSAHAAVPKEWVDPATGALEVPGYGRVLPFLPQRTERGGFSYAPLPGQPPLVTTEEWDEPACDEPMSMGEMRGSVRRVLGVDVPLETPAGDGPYVLRRLHGGNTRIAARFRDRRVFLVGDAAHVYTAGGGPGLNLGMQDGVNLGWKLAAALRGDAPADLLDTYDVERRLAARRMSMYSQAQSALLAPGGDVTALRELFGELLGDRGTVQRLAELTAGADVRYDMGSAGQHPLVGRFAPDLELSTPTGSVRLAELTRDARPLLLDLTADGALADVLSGRCEHVDVVTASAPTSEVTGLLLRPDCYVASASPHPGPAEVEALQAALRRWFRRTCPAGRCSVVAADQVALVELVDLGGDRHAPLGGEGVSGPRCQLRGEQVLGRSSRGGVGAFHSGTSRSGNHLSILLGRQAVRTFDTPQVGRTDLVHPLSLNAFIASVLTKINPRSPKTKTSNENEHSPGRGETSTSAEADIHPVVDDGVAGQCDPWDARGRVDRVPVVADVGHGGRVEGHQVGDVAGGDQAAFGDAEGFRRHRGHPAHRFGQREHAAFAAVAAEDAGERAVKAGVRLAADSRRETVGADGGVRVGQRGDEVVLVHGEVDHGRAQPFADEDVGQHIDGPRVLFGREFGDRAAFVAMAGRGGDEDRVPVAVAVGLGELGPAR</sequence>
<dbReference type="InterPro" id="IPR036188">
    <property type="entry name" value="FAD/NAD-bd_sf"/>
</dbReference>
<gene>
    <name evidence="6" type="ordered locus">SACE_3584</name>
</gene>
<dbReference type="Proteomes" id="UP000006728">
    <property type="component" value="Chromosome"/>
</dbReference>
<proteinExistence type="predicted"/>
<feature type="domain" description="FAD-binding" evidence="5">
    <location>
        <begin position="3"/>
        <end position="356"/>
    </location>
</feature>
<evidence type="ECO:0000313" key="7">
    <source>
        <dbReference type="Proteomes" id="UP000006728"/>
    </source>
</evidence>
<feature type="region of interest" description="Disordered" evidence="4">
    <location>
        <begin position="623"/>
        <end position="648"/>
    </location>
</feature>
<name>A4FFN3_SACEN</name>
<keyword evidence="2" id="KW-0285">Flavoprotein</keyword>
<evidence type="ECO:0000256" key="2">
    <source>
        <dbReference type="ARBA" id="ARBA00022630"/>
    </source>
</evidence>
<protein>
    <submittedName>
        <fullName evidence="6">Polyketide oxygenase/hydroxylase</fullName>
        <ecNumber evidence="6">1.14.13.-</ecNumber>
    </submittedName>
</protein>
<keyword evidence="7" id="KW-1185">Reference proteome</keyword>
<dbReference type="Pfam" id="PF21274">
    <property type="entry name" value="Rng_hyd_C"/>
    <property type="match status" value="1"/>
</dbReference>
<dbReference type="PANTHER" id="PTHR43004:SF19">
    <property type="entry name" value="BINDING MONOOXYGENASE, PUTATIVE (JCVI)-RELATED"/>
    <property type="match status" value="1"/>
</dbReference>
<dbReference type="GO" id="GO:0071949">
    <property type="term" value="F:FAD binding"/>
    <property type="evidence" value="ECO:0007669"/>
    <property type="project" value="InterPro"/>
</dbReference>
<dbReference type="AlphaFoldDB" id="A4FFN3"/>
<dbReference type="GO" id="GO:0016709">
    <property type="term" value="F:oxidoreductase activity, acting on paired donors, with incorporation or reduction of molecular oxygen, NAD(P)H as one donor, and incorporation of one atom of oxygen"/>
    <property type="evidence" value="ECO:0007669"/>
    <property type="project" value="UniProtKB-ARBA"/>
</dbReference>
<dbReference type="InterPro" id="IPR050641">
    <property type="entry name" value="RIFMO-like"/>
</dbReference>
<reference evidence="6 7" key="1">
    <citation type="journal article" date="2007" name="Nat. Biotechnol.">
        <title>Complete genome sequence of the erythromycin-producing bacterium Saccharopolyspora erythraea NRRL23338.</title>
        <authorList>
            <person name="Oliynyk M."/>
            <person name="Samborskyy M."/>
            <person name="Lester J.B."/>
            <person name="Mironenko T."/>
            <person name="Scott N."/>
            <person name="Dickens S."/>
            <person name="Haydock S.F."/>
            <person name="Leadlay P.F."/>
        </authorList>
    </citation>
    <scope>NUCLEOTIDE SEQUENCE [LARGE SCALE GENOMIC DNA]</scope>
    <source>
        <strain evidence="7">ATCC 11635 / DSM 40517 / JCM 4748 / NBRC 13426 / NCIMB 8594 / NRRL 2338</strain>
    </source>
</reference>
<evidence type="ECO:0000256" key="3">
    <source>
        <dbReference type="ARBA" id="ARBA00022827"/>
    </source>
</evidence>
<dbReference type="Gene3D" id="3.40.30.120">
    <property type="match status" value="1"/>
</dbReference>